<dbReference type="EMBL" id="MH401616">
    <property type="protein sequence ID" value="QDQ37313.1"/>
    <property type="molecule type" value="Genomic_DNA"/>
</dbReference>
<evidence type="ECO:0000256" key="7">
    <source>
        <dbReference type="ARBA" id="ARBA00022729"/>
    </source>
</evidence>
<keyword evidence="3" id="KW-1032">Host cell membrane</keyword>
<keyword evidence="4" id="KW-1169">Fusion of virus membrane with host cell membrane</keyword>
<dbReference type="Gene3D" id="1.20.58.1340">
    <property type="match status" value="1"/>
</dbReference>
<keyword evidence="10" id="KW-0261">Viral envelope protein</keyword>
<keyword evidence="15" id="KW-0325">Glycoprotein</keyword>
<evidence type="ECO:0000256" key="10">
    <source>
        <dbReference type="ARBA" id="ARBA00022879"/>
    </source>
</evidence>
<keyword evidence="13" id="KW-1039">Host endosome</keyword>
<evidence type="ECO:0000256" key="1">
    <source>
        <dbReference type="ARBA" id="ARBA00004563"/>
    </source>
</evidence>
<evidence type="ECO:0000259" key="18">
    <source>
        <dbReference type="Pfam" id="PF17488"/>
    </source>
</evidence>
<evidence type="ECO:0000256" key="16">
    <source>
        <dbReference type="ARBA" id="ARBA00023296"/>
    </source>
</evidence>
<keyword evidence="7" id="KW-0732">Signal</keyword>
<comment type="subcellular location">
    <subcellularLocation>
        <location evidence="1">Virion membrane</location>
        <topology evidence="1">Single-pass type I membrane protein</topology>
    </subcellularLocation>
</comment>
<evidence type="ECO:0000256" key="8">
    <source>
        <dbReference type="ARBA" id="ARBA00022844"/>
    </source>
</evidence>
<dbReference type="InterPro" id="IPR038172">
    <property type="entry name" value="Herpes_glycoH_C_sf"/>
</dbReference>
<evidence type="ECO:0000256" key="4">
    <source>
        <dbReference type="ARBA" id="ARBA00022521"/>
    </source>
</evidence>
<dbReference type="Pfam" id="PF02489">
    <property type="entry name" value="Herpes_glycop_H"/>
    <property type="match status" value="1"/>
</dbReference>
<dbReference type="Pfam" id="PF17488">
    <property type="entry name" value="Herpes_glycoH_C"/>
    <property type="match status" value="1"/>
</dbReference>
<evidence type="ECO:0000256" key="11">
    <source>
        <dbReference type="ARBA" id="ARBA00022981"/>
    </source>
</evidence>
<keyword evidence="14 17" id="KW-0472">Membrane</keyword>
<keyword evidence="12 17" id="KW-1133">Transmembrane helix</keyword>
<keyword evidence="9" id="KW-1043">Host membrane</keyword>
<dbReference type="Gene3D" id="3.30.500.50">
    <property type="match status" value="1"/>
</dbReference>
<dbReference type="GO" id="GO:0055036">
    <property type="term" value="C:virion membrane"/>
    <property type="evidence" value="ECO:0007669"/>
    <property type="project" value="UniProtKB-SubCell"/>
</dbReference>
<name>A0A516T886_9ALPH</name>
<evidence type="ECO:0000256" key="13">
    <source>
        <dbReference type="ARBA" id="ARBA00023046"/>
    </source>
</evidence>
<evidence type="ECO:0000256" key="9">
    <source>
        <dbReference type="ARBA" id="ARBA00022870"/>
    </source>
</evidence>
<evidence type="ECO:0000256" key="5">
    <source>
        <dbReference type="ARBA" id="ARBA00022595"/>
    </source>
</evidence>
<reference evidence="19" key="1">
    <citation type="journal article" date="2018" name="Xu Mu Shou Yi Xue Bao">
        <title>Genetic Variability of Partial Genes of Duck Plaque Viruses Currently Isolated in Ducks.</title>
        <authorList>
            <person name="Fu G."/>
            <person name="Chen C."/>
            <person name="Liu R."/>
            <person name="Lu L."/>
            <person name="Shi S."/>
            <person name="Jiang B."/>
            <person name="Fu Q."/>
            <person name="Cheng L."/>
            <person name="Shen J."/>
            <person name="Tian Y."/>
            <person name="Wan C."/>
            <person name="Chen H."/>
            <person name="Huang Y."/>
        </authorList>
    </citation>
    <scope>NUCLEOTIDE SEQUENCE</scope>
    <source>
        <strain evidence="19">Fujian-16-29</strain>
    </source>
</reference>
<gene>
    <name evidence="19" type="primary">UL22</name>
</gene>
<sequence length="834" mass="92509">MSQLTVLIYTVIVFEVVSAAWIGVGEEDMSLNFTHHVISPDVLRHAFTGIVTDSGPTGRSTSTIHVSSVLGAPYGINSTDLSNLKWIHATTIFFFVTNPKGTKFTGTLLFVPREAGIKFRSIDYPDSVMLASPNFARSLACSATPDNLSEYGKIKLKEHVDDIKHVRPVRPKPSGSNPPKDIAKISFSDILRPSEAFFDPKTLLPSALEITRFVDPLASVWPVDYYKTAELRFGTDRAEAVANIGDTFMTLTLSMASSRPIEILIAHTRSPMIMIWPRFDTVFEPPHLSISDKFKTYILASFKNSADNEFRDMTELGAITAEVLEPQNHISEGHLQLLLMLSNAQEEDDVYFWRRIVTRVALIAFSFITESSSSKFTSLEDYIATDLNTRFLATAVCKTALTGDPDTFFMRTGLTLSEKATSILTTRVIELVDDIHRKSDYGKREPLEEVLNVLRLGYGLAGDKRLDSALDKLSTSLISNLYSDIVMLHMGWNVTAKHTLFFATESTLGSSVPSMVRARFVLLLLTSMCTDIHAASINVNLQEIFISVTDRGNDFSMLDLFSPCVTALRYDTHEGIHKLYVLSSIPDRLRLVAALKSDKDGGIHKEDNLNMRAERTIERWRNQDITAIKHFLPELFDCGERLNLSPDNGLVMLLPLTPNGTFIISRHFLDVGVTYRILGVDVNNPLYITFKHAGCSSSSSNIASVQLPRPGTNTECLYCGCVIMRYTSTGAVLYSVYIADLAMQREFMAGINSSTPFFNPASFGGAESLLLFPNGTIVNILAFEQKIEYVIPGTYIAIAVGGMAVAVLVFYGIIKLMCNLIRNGDLKELLSNEE</sequence>
<dbReference type="HAMAP" id="MF_04033">
    <property type="entry name" value="HSV_GH"/>
    <property type="match status" value="1"/>
</dbReference>
<keyword evidence="8" id="KW-0946">Virion</keyword>
<keyword evidence="16" id="KW-1160">Virus entry into host cell</keyword>
<evidence type="ECO:0000256" key="12">
    <source>
        <dbReference type="ARBA" id="ARBA00022989"/>
    </source>
</evidence>
<protein>
    <submittedName>
        <fullName evidence="19">Glycoprotein H</fullName>
    </submittedName>
</protein>
<dbReference type="GO" id="GO:0046718">
    <property type="term" value="P:symbiont entry into host cell"/>
    <property type="evidence" value="ECO:0007669"/>
    <property type="project" value="UniProtKB-KW"/>
</dbReference>
<keyword evidence="6 17" id="KW-0812">Transmembrane</keyword>
<dbReference type="InterPro" id="IPR035305">
    <property type="entry name" value="Herpes_glycoH_C"/>
</dbReference>
<evidence type="ECO:0000313" key="19">
    <source>
        <dbReference type="EMBL" id="QDQ37313.1"/>
    </source>
</evidence>
<proteinExistence type="inferred from homology"/>
<feature type="domain" description="Herpesvirus glycoprotein H C-terminal" evidence="18">
    <location>
        <begin position="650"/>
        <end position="781"/>
    </location>
</feature>
<evidence type="ECO:0000256" key="6">
    <source>
        <dbReference type="ARBA" id="ARBA00022692"/>
    </source>
</evidence>
<keyword evidence="2" id="KW-1168">Fusion of virus membrane with host membrane</keyword>
<feature type="transmembrane region" description="Helical" evidence="17">
    <location>
        <begin position="795"/>
        <end position="814"/>
    </location>
</feature>
<evidence type="ECO:0000256" key="17">
    <source>
        <dbReference type="SAM" id="Phobius"/>
    </source>
</evidence>
<evidence type="ECO:0000256" key="15">
    <source>
        <dbReference type="ARBA" id="ARBA00023180"/>
    </source>
</evidence>
<dbReference type="Gene3D" id="2.60.40.3190">
    <property type="entry name" value="Herpesvirus glycoprotein H, C-terminal domain"/>
    <property type="match status" value="1"/>
</dbReference>
<accession>A0A516T886</accession>
<dbReference type="GO" id="GO:0019064">
    <property type="term" value="P:fusion of virus membrane with host plasma membrane"/>
    <property type="evidence" value="ECO:0007669"/>
    <property type="project" value="UniProtKB-KW"/>
</dbReference>
<organism evidence="19">
    <name type="scientific">anatid alphaherpesvirus 1</name>
    <dbReference type="NCBI Taxonomy" id="104388"/>
    <lineage>
        <taxon>Viruses</taxon>
        <taxon>Duplodnaviria</taxon>
        <taxon>Heunggongvirae</taxon>
        <taxon>Peploviricota</taxon>
        <taxon>Herviviricetes</taxon>
        <taxon>Herpesvirales</taxon>
        <taxon>Orthoherpesviridae</taxon>
        <taxon>Alphaherpesvirinae</taxon>
        <taxon>Mardivirus</taxon>
        <taxon>Mardivirus anatidalpha1</taxon>
    </lineage>
</organism>
<dbReference type="GO" id="GO:0019031">
    <property type="term" value="C:viral envelope"/>
    <property type="evidence" value="ECO:0007669"/>
    <property type="project" value="UniProtKB-KW"/>
</dbReference>
<evidence type="ECO:0000256" key="14">
    <source>
        <dbReference type="ARBA" id="ARBA00023136"/>
    </source>
</evidence>
<dbReference type="InterPro" id="IPR003493">
    <property type="entry name" value="Herpes_gH"/>
</dbReference>
<keyword evidence="11" id="KW-0730">Sialic acid</keyword>
<keyword evidence="5" id="KW-1162">Viral penetration into host cytoplasm</keyword>
<evidence type="ECO:0000256" key="2">
    <source>
        <dbReference type="ARBA" id="ARBA00022506"/>
    </source>
</evidence>
<evidence type="ECO:0000256" key="3">
    <source>
        <dbReference type="ARBA" id="ARBA00022511"/>
    </source>
</evidence>